<gene>
    <name evidence="1" type="ORF">ACFP57_05895</name>
</gene>
<protein>
    <recommendedName>
        <fullName evidence="3">ANTAR domain-containing protein</fullName>
    </recommendedName>
</protein>
<comment type="caution">
    <text evidence="1">The sequence shown here is derived from an EMBL/GenBank/DDBJ whole genome shotgun (WGS) entry which is preliminary data.</text>
</comment>
<proteinExistence type="predicted"/>
<evidence type="ECO:0000313" key="2">
    <source>
        <dbReference type="Proteomes" id="UP001596266"/>
    </source>
</evidence>
<evidence type="ECO:0008006" key="3">
    <source>
        <dbReference type="Google" id="ProtNLM"/>
    </source>
</evidence>
<dbReference type="Proteomes" id="UP001596266">
    <property type="component" value="Unassembled WGS sequence"/>
</dbReference>
<dbReference type="EMBL" id="JBHSUA010000010">
    <property type="protein sequence ID" value="MFC6396518.1"/>
    <property type="molecule type" value="Genomic_DNA"/>
</dbReference>
<dbReference type="RefSeq" id="WP_343885415.1">
    <property type="nucleotide sequence ID" value="NZ_BAAAKI010000005.1"/>
</dbReference>
<organism evidence="1 2">
    <name type="scientific">Luteococcus sanguinis</name>
    <dbReference type="NCBI Taxonomy" id="174038"/>
    <lineage>
        <taxon>Bacteria</taxon>
        <taxon>Bacillati</taxon>
        <taxon>Actinomycetota</taxon>
        <taxon>Actinomycetes</taxon>
        <taxon>Propionibacteriales</taxon>
        <taxon>Propionibacteriaceae</taxon>
        <taxon>Luteococcus</taxon>
    </lineage>
</organism>
<sequence>MGRQQERVAARRAIHEARVARLQQQRERESALTDLAVRVQVELRTGAKALADAEARAGALIEEMVTVHGLTATQVAEWCAGGLSVREVGRLRRLDPHQDATGGTSGE</sequence>
<accession>A0ABW1WZ50</accession>
<keyword evidence="2" id="KW-1185">Reference proteome</keyword>
<reference evidence="2" key="1">
    <citation type="journal article" date="2019" name="Int. J. Syst. Evol. Microbiol.">
        <title>The Global Catalogue of Microorganisms (GCM) 10K type strain sequencing project: providing services to taxonomists for standard genome sequencing and annotation.</title>
        <authorList>
            <consortium name="The Broad Institute Genomics Platform"/>
            <consortium name="The Broad Institute Genome Sequencing Center for Infectious Disease"/>
            <person name="Wu L."/>
            <person name="Ma J."/>
        </authorList>
    </citation>
    <scope>NUCLEOTIDE SEQUENCE [LARGE SCALE GENOMIC DNA]</scope>
    <source>
        <strain evidence="2">CGMCC 1.15277</strain>
    </source>
</reference>
<name>A0ABW1WZ50_9ACTN</name>
<evidence type="ECO:0000313" key="1">
    <source>
        <dbReference type="EMBL" id="MFC6396518.1"/>
    </source>
</evidence>